<dbReference type="PANTHER" id="PTHR43877:SF2">
    <property type="entry name" value="AMINOALKYLPHOSPHONATE N-ACETYLTRANSFERASE-RELATED"/>
    <property type="match status" value="1"/>
</dbReference>
<keyword evidence="5" id="KW-1185">Reference proteome</keyword>
<keyword evidence="4" id="KW-0687">Ribonucleoprotein</keyword>
<dbReference type="EMBL" id="FOSP01000009">
    <property type="protein sequence ID" value="SFK55223.1"/>
    <property type="molecule type" value="Genomic_DNA"/>
</dbReference>
<organism evidence="4 5">
    <name type="scientific">Nitrosomonas aestuarii</name>
    <dbReference type="NCBI Taxonomy" id="52441"/>
    <lineage>
        <taxon>Bacteria</taxon>
        <taxon>Pseudomonadati</taxon>
        <taxon>Pseudomonadota</taxon>
        <taxon>Betaproteobacteria</taxon>
        <taxon>Nitrosomonadales</taxon>
        <taxon>Nitrosomonadaceae</taxon>
        <taxon>Nitrosomonas</taxon>
    </lineage>
</organism>
<dbReference type="InterPro" id="IPR000182">
    <property type="entry name" value="GNAT_dom"/>
</dbReference>
<evidence type="ECO:0000313" key="5">
    <source>
        <dbReference type="Proteomes" id="UP000199533"/>
    </source>
</evidence>
<protein>
    <submittedName>
        <fullName evidence="4">Ribosomal protein S18 acetylase RimI</fullName>
    </submittedName>
</protein>
<dbReference type="SUPFAM" id="SSF55729">
    <property type="entry name" value="Acyl-CoA N-acyltransferases (Nat)"/>
    <property type="match status" value="1"/>
</dbReference>
<dbReference type="RefSeq" id="WP_244531826.1">
    <property type="nucleotide sequence ID" value="NZ_FOSP01000009.1"/>
</dbReference>
<name>A0A1I4AG35_9PROT</name>
<dbReference type="GO" id="GO:0005840">
    <property type="term" value="C:ribosome"/>
    <property type="evidence" value="ECO:0007669"/>
    <property type="project" value="UniProtKB-KW"/>
</dbReference>
<evidence type="ECO:0000256" key="2">
    <source>
        <dbReference type="ARBA" id="ARBA00023315"/>
    </source>
</evidence>
<dbReference type="AlphaFoldDB" id="A0A1I4AG35"/>
<evidence type="ECO:0000256" key="1">
    <source>
        <dbReference type="ARBA" id="ARBA00022679"/>
    </source>
</evidence>
<reference evidence="5" key="1">
    <citation type="submission" date="2016-10" db="EMBL/GenBank/DDBJ databases">
        <authorList>
            <person name="Varghese N."/>
            <person name="Submissions S."/>
        </authorList>
    </citation>
    <scope>NUCLEOTIDE SEQUENCE [LARGE SCALE GENOMIC DNA]</scope>
    <source>
        <strain evidence="5">Nm69</strain>
    </source>
</reference>
<dbReference type="CDD" id="cd04301">
    <property type="entry name" value="NAT_SF"/>
    <property type="match status" value="1"/>
</dbReference>
<dbReference type="InterPro" id="IPR050832">
    <property type="entry name" value="Bact_Acetyltransf"/>
</dbReference>
<feature type="domain" description="N-acetyltransferase" evidence="3">
    <location>
        <begin position="6"/>
        <end position="148"/>
    </location>
</feature>
<dbReference type="Gene3D" id="3.40.630.30">
    <property type="match status" value="1"/>
</dbReference>
<dbReference type="GO" id="GO:0016747">
    <property type="term" value="F:acyltransferase activity, transferring groups other than amino-acyl groups"/>
    <property type="evidence" value="ECO:0007669"/>
    <property type="project" value="InterPro"/>
</dbReference>
<dbReference type="Pfam" id="PF00583">
    <property type="entry name" value="Acetyltransf_1"/>
    <property type="match status" value="1"/>
</dbReference>
<sequence length="148" mass="17576">MISMNVRIRPVEHSDYDWLLDLHHTVYRELIIKEFGYWDDDEELGLFLEAWETKKIDIIMKQGNSVGMFIIDSKNDYLWLDEIQIHPQYQNQGIGTEVIVQLILRARKLSLPLRLRVLHANQGAYRLYQKLGFRQISRAAHHNVMELS</sequence>
<gene>
    <name evidence="4" type="ORF">SAMN05216302_100914</name>
</gene>
<proteinExistence type="predicted"/>
<dbReference type="Proteomes" id="UP000199533">
    <property type="component" value="Unassembled WGS sequence"/>
</dbReference>
<dbReference type="InterPro" id="IPR016181">
    <property type="entry name" value="Acyl_CoA_acyltransferase"/>
</dbReference>
<keyword evidence="2" id="KW-0012">Acyltransferase</keyword>
<keyword evidence="1" id="KW-0808">Transferase</keyword>
<dbReference type="PANTHER" id="PTHR43877">
    <property type="entry name" value="AMINOALKYLPHOSPHONATE N-ACETYLTRANSFERASE-RELATED-RELATED"/>
    <property type="match status" value="1"/>
</dbReference>
<accession>A0A1I4AG35</accession>
<evidence type="ECO:0000259" key="3">
    <source>
        <dbReference type="PROSITE" id="PS51186"/>
    </source>
</evidence>
<evidence type="ECO:0000313" key="4">
    <source>
        <dbReference type="EMBL" id="SFK55223.1"/>
    </source>
</evidence>
<keyword evidence="4" id="KW-0689">Ribosomal protein</keyword>
<dbReference type="PROSITE" id="PS51186">
    <property type="entry name" value="GNAT"/>
    <property type="match status" value="1"/>
</dbReference>
<dbReference type="STRING" id="52441.SAMN05216302_100914"/>